<dbReference type="PANTHER" id="PTHR47266">
    <property type="entry name" value="ENDONUCLEASE-RELATED"/>
    <property type="match status" value="1"/>
</dbReference>
<comment type="caution">
    <text evidence="2">The sequence shown here is derived from an EMBL/GenBank/DDBJ whole genome shotgun (WGS) entry which is preliminary data.</text>
</comment>
<dbReference type="AlphaFoldDB" id="A0A392TZ94"/>
<evidence type="ECO:0000313" key="2">
    <source>
        <dbReference type="EMBL" id="MCI65155.1"/>
    </source>
</evidence>
<sequence length="56" mass="6380">MADLRQAILKEYHCTPVSGHSGLHLTLSRISASFLWPDIYKDVKKFVKTCVTCQEN</sequence>
<reference evidence="2 3" key="1">
    <citation type="journal article" date="2018" name="Front. Plant Sci.">
        <title>Red Clover (Trifolium pratense) and Zigzag Clover (T. medium) - A Picture of Genomic Similarities and Differences.</title>
        <authorList>
            <person name="Dluhosova J."/>
            <person name="Istvanek J."/>
            <person name="Nedelnik J."/>
            <person name="Repkova J."/>
        </authorList>
    </citation>
    <scope>NUCLEOTIDE SEQUENCE [LARGE SCALE GENOMIC DNA]</scope>
    <source>
        <strain evidence="3">cv. 10/8</strain>
        <tissue evidence="2">Leaf</tissue>
    </source>
</reference>
<dbReference type="FunFam" id="1.10.340.70:FF:000001">
    <property type="entry name" value="Retrovirus-related Pol polyprotein from transposon gypsy-like Protein"/>
    <property type="match status" value="1"/>
</dbReference>
<dbReference type="InterPro" id="IPR041588">
    <property type="entry name" value="Integrase_H2C2"/>
</dbReference>
<protein>
    <recommendedName>
        <fullName evidence="1">Integrase zinc-binding domain-containing protein</fullName>
    </recommendedName>
</protein>
<dbReference type="EMBL" id="LXQA010670593">
    <property type="protein sequence ID" value="MCI65155.1"/>
    <property type="molecule type" value="Genomic_DNA"/>
</dbReference>
<dbReference type="Pfam" id="PF17921">
    <property type="entry name" value="Integrase_H2C2"/>
    <property type="match status" value="1"/>
</dbReference>
<feature type="non-terminal residue" evidence="2">
    <location>
        <position position="56"/>
    </location>
</feature>
<proteinExistence type="predicted"/>
<feature type="domain" description="Integrase zinc-binding" evidence="1">
    <location>
        <begin position="3"/>
        <end position="56"/>
    </location>
</feature>
<dbReference type="Proteomes" id="UP000265520">
    <property type="component" value="Unassembled WGS sequence"/>
</dbReference>
<evidence type="ECO:0000259" key="1">
    <source>
        <dbReference type="Pfam" id="PF17921"/>
    </source>
</evidence>
<accession>A0A392TZ94</accession>
<evidence type="ECO:0000313" key="3">
    <source>
        <dbReference type="Proteomes" id="UP000265520"/>
    </source>
</evidence>
<dbReference type="InterPro" id="IPR052160">
    <property type="entry name" value="Gypsy_RT_Integrase-like"/>
</dbReference>
<keyword evidence="3" id="KW-1185">Reference proteome</keyword>
<name>A0A392TZ94_9FABA</name>
<dbReference type="Gene3D" id="1.10.340.70">
    <property type="match status" value="1"/>
</dbReference>
<organism evidence="2 3">
    <name type="scientific">Trifolium medium</name>
    <dbReference type="NCBI Taxonomy" id="97028"/>
    <lineage>
        <taxon>Eukaryota</taxon>
        <taxon>Viridiplantae</taxon>
        <taxon>Streptophyta</taxon>
        <taxon>Embryophyta</taxon>
        <taxon>Tracheophyta</taxon>
        <taxon>Spermatophyta</taxon>
        <taxon>Magnoliopsida</taxon>
        <taxon>eudicotyledons</taxon>
        <taxon>Gunneridae</taxon>
        <taxon>Pentapetalae</taxon>
        <taxon>rosids</taxon>
        <taxon>fabids</taxon>
        <taxon>Fabales</taxon>
        <taxon>Fabaceae</taxon>
        <taxon>Papilionoideae</taxon>
        <taxon>50 kb inversion clade</taxon>
        <taxon>NPAAA clade</taxon>
        <taxon>Hologalegina</taxon>
        <taxon>IRL clade</taxon>
        <taxon>Trifolieae</taxon>
        <taxon>Trifolium</taxon>
    </lineage>
</organism>